<dbReference type="Proteomes" id="UP001303407">
    <property type="component" value="Chromosome"/>
</dbReference>
<dbReference type="SUPFAM" id="SSF74650">
    <property type="entry name" value="Galactose mutarotase-like"/>
    <property type="match status" value="1"/>
</dbReference>
<evidence type="ECO:0000256" key="2">
    <source>
        <dbReference type="ARBA" id="ARBA00001913"/>
    </source>
</evidence>
<comment type="cofactor">
    <cofactor evidence="2">
        <name>Ca(2+)</name>
        <dbReference type="ChEBI" id="CHEBI:29108"/>
    </cofactor>
</comment>
<dbReference type="InterPro" id="IPR004199">
    <property type="entry name" value="B-gal_small/dom_5"/>
</dbReference>
<dbReference type="InterPro" id="IPR011013">
    <property type="entry name" value="Gal_mutarotase_sf_dom"/>
</dbReference>
<dbReference type="Gene3D" id="2.60.40.10">
    <property type="entry name" value="Immunoglobulins"/>
    <property type="match status" value="2"/>
</dbReference>
<evidence type="ECO:0000256" key="10">
    <source>
        <dbReference type="RuleBase" id="RU361154"/>
    </source>
</evidence>
<dbReference type="InterPro" id="IPR017853">
    <property type="entry name" value="GH"/>
</dbReference>
<dbReference type="InterPro" id="IPR050347">
    <property type="entry name" value="Bact_Beta-galactosidase"/>
</dbReference>
<gene>
    <name evidence="12" type="ORF">RHP49_09095</name>
</gene>
<proteinExistence type="inferred from homology"/>
<keyword evidence="6 10" id="KW-0378">Hydrolase</keyword>
<dbReference type="InterPro" id="IPR036156">
    <property type="entry name" value="Beta-gal/glucu_dom_sf"/>
</dbReference>
<dbReference type="SUPFAM" id="SSF51445">
    <property type="entry name" value="(Trans)glycosidases"/>
    <property type="match status" value="1"/>
</dbReference>
<evidence type="ECO:0000256" key="9">
    <source>
        <dbReference type="ARBA" id="ARBA00032230"/>
    </source>
</evidence>
<evidence type="ECO:0000256" key="3">
    <source>
        <dbReference type="ARBA" id="ARBA00007401"/>
    </source>
</evidence>
<dbReference type="Pfam" id="PF00703">
    <property type="entry name" value="Glyco_hydro_2"/>
    <property type="match status" value="1"/>
</dbReference>
<dbReference type="PANTHER" id="PTHR46323">
    <property type="entry name" value="BETA-GALACTOSIDASE"/>
    <property type="match status" value="1"/>
</dbReference>
<evidence type="ECO:0000256" key="6">
    <source>
        <dbReference type="ARBA" id="ARBA00022801"/>
    </source>
</evidence>
<protein>
    <recommendedName>
        <fullName evidence="5 10">Beta-galactosidase</fullName>
        <ecNumber evidence="5 10">3.2.1.23</ecNumber>
    </recommendedName>
    <alternativeName>
        <fullName evidence="9 10">Lactase</fullName>
    </alternativeName>
</protein>
<dbReference type="Pfam" id="PF16353">
    <property type="entry name" value="LacZ_4"/>
    <property type="match status" value="1"/>
</dbReference>
<reference evidence="12 13" key="1">
    <citation type="submission" date="2023-09" db="EMBL/GenBank/DDBJ databases">
        <title>Thalassobella suaedae gen. nov., sp. nov., a marine bacterium of the family Flavobacteriaceae isolated from a halophyte Suaeda japonica.</title>
        <authorList>
            <person name="Lee S.Y."/>
            <person name="Hwang C.Y."/>
        </authorList>
    </citation>
    <scope>NUCLEOTIDE SEQUENCE [LARGE SCALE GENOMIC DNA]</scope>
    <source>
        <strain evidence="12 13">HL-DH10</strain>
    </source>
</reference>
<dbReference type="InterPro" id="IPR014718">
    <property type="entry name" value="GH-type_carb-bd"/>
</dbReference>
<dbReference type="RefSeq" id="WP_415861054.1">
    <property type="nucleotide sequence ID" value="NZ_CP134536.1"/>
</dbReference>
<dbReference type="InterPro" id="IPR013783">
    <property type="entry name" value="Ig-like_fold"/>
</dbReference>
<comment type="similarity">
    <text evidence="3 10">Belongs to the glycosyl hydrolase 2 family.</text>
</comment>
<evidence type="ECO:0000256" key="7">
    <source>
        <dbReference type="ARBA" id="ARBA00022837"/>
    </source>
</evidence>
<dbReference type="EC" id="3.2.1.23" evidence="5 10"/>
<keyword evidence="13" id="KW-1185">Reference proteome</keyword>
<evidence type="ECO:0000256" key="5">
    <source>
        <dbReference type="ARBA" id="ARBA00012756"/>
    </source>
</evidence>
<dbReference type="Pfam" id="PF02837">
    <property type="entry name" value="Glyco_hydro_2_N"/>
    <property type="match status" value="1"/>
</dbReference>
<dbReference type="Gene3D" id="3.20.20.80">
    <property type="entry name" value="Glycosidases"/>
    <property type="match status" value="1"/>
</dbReference>
<dbReference type="SMART" id="SM01038">
    <property type="entry name" value="Bgal_small_N"/>
    <property type="match status" value="1"/>
</dbReference>
<dbReference type="PROSITE" id="PS00719">
    <property type="entry name" value="GLYCOSYL_HYDROL_F2_1"/>
    <property type="match status" value="1"/>
</dbReference>
<dbReference type="SUPFAM" id="SSF49303">
    <property type="entry name" value="beta-Galactosidase/glucuronidase domain"/>
    <property type="match status" value="2"/>
</dbReference>
<dbReference type="PRINTS" id="PR00132">
    <property type="entry name" value="GLHYDRLASE2"/>
</dbReference>
<dbReference type="InterPro" id="IPR006104">
    <property type="entry name" value="Glyco_hydro_2_N"/>
</dbReference>
<dbReference type="Pfam" id="PF02836">
    <property type="entry name" value="Glyco_hydro_2_C"/>
    <property type="match status" value="1"/>
</dbReference>
<evidence type="ECO:0000313" key="13">
    <source>
        <dbReference type="Proteomes" id="UP001303407"/>
    </source>
</evidence>
<dbReference type="InterPro" id="IPR023230">
    <property type="entry name" value="Glyco_hydro_2_CS"/>
</dbReference>
<dbReference type="Gene3D" id="2.60.120.260">
    <property type="entry name" value="Galactose-binding domain-like"/>
    <property type="match status" value="1"/>
</dbReference>
<comment type="subunit">
    <text evidence="4">Monomer.</text>
</comment>
<keyword evidence="7" id="KW-0106">Calcium</keyword>
<dbReference type="InterPro" id="IPR006102">
    <property type="entry name" value="Ig-like_GH2"/>
</dbReference>
<dbReference type="InterPro" id="IPR006103">
    <property type="entry name" value="Glyco_hydro_2_cat"/>
</dbReference>
<accession>A0ABY9XYP6</accession>
<sequence>MKLKFLVLILVCLIACKNKHKYEGIAFEEKTPRDWENPEVFRINKEEPRASFIPYQTVKQVIEDDATKSPYYNSLNGTWKFNLAINPSERPFYFFKTDYDISDWKDITVPGNWETQNFDIPIYTNVKYPHDKTPPKIQPDYNPVGSYRTVFKISKEQLQKNVILHFGAVSSAMYIWVNGEKVGYSEDSKTPAEFNISNYIVEGENQLAVEIYRWSDASYIEDQDFWRLSGITRDVYLLAREKNHVKDFWSQANLLNNYKDGKYALDVDILNNIESTISVQIQLFDNEGKEILNNAKSVNKSTSIHFENTIENVNTWNTEKPYLYQLVISLIDDSDNIIERVGTEVGFRKVEIKNGQLLVNGKAILVKGVNLHEHHDKTGHYVDKETMLKDIKTMKMFNINAVRTSHYPQPEAFYKLCNEYGLYVVNEANIESHGMGATNQSPFDESKHVAYLPEWEAAHIDRIKNMVERDKNIPSVIIWSLGNECGNGKVFYDGYDWIKQRDTTRLVQFEQAGLNRNTDIVCPMYPSIGRLENYAQTHTDRPYIMCEYAHAMGNSVGNLQDYWDVIEEYPVLQGGFIWDWVDQGLIKKTEDGTEYWAYGGDFGPEDVPSDGNFCLNGLVNPDREPKPSLWEVKKVYQNIKFKNNKGNYEVENNFDFTNLSQFNFKYTFELDGEMVLTETIENFSVAPSEKGILDIKSPDNFDASKELILTISAFTKTEKGLIPNNHEIAWEQFILNTPKPLNSVKSNQEIIISDTEKTIQVSNANVNILFNKETGILTNLSFKEGENIIKDENGFTPNFWRAPIDNDFGNDLHKKSSIWRYASKNRKVRSINAKMQNSNTLVSVNFDLLNEKNNKIATFQTNYTIKGDGAILVDNTFEKTQDNLPDIPRVGLNIQLLKEFDNISWYGKGPYENYWDRKSGAKIAIFKGLVEDFNWEYIRPQENGNKSDVRWMSLTNNDGKGIKIYGIPTVDFSAHHSIMEDFESLERTDGRQREGDIVKNRHTIDVKTRDLTSLNIDFKQMGVGGDTSWGAQTHNEYKLLDKKYKYSFLIVPIF</sequence>
<evidence type="ECO:0000256" key="4">
    <source>
        <dbReference type="ARBA" id="ARBA00011245"/>
    </source>
</evidence>
<name>A0ABY9XYP6_9FLAO</name>
<dbReference type="InterPro" id="IPR008979">
    <property type="entry name" value="Galactose-bd-like_sf"/>
</dbReference>
<dbReference type="SUPFAM" id="SSF49785">
    <property type="entry name" value="Galactose-binding domain-like"/>
    <property type="match status" value="1"/>
</dbReference>
<keyword evidence="8 10" id="KW-0326">Glycosidase</keyword>
<evidence type="ECO:0000313" key="12">
    <source>
        <dbReference type="EMBL" id="WNH11080.1"/>
    </source>
</evidence>
<evidence type="ECO:0000256" key="8">
    <source>
        <dbReference type="ARBA" id="ARBA00023295"/>
    </source>
</evidence>
<dbReference type="InterPro" id="IPR006101">
    <property type="entry name" value="Glyco_hydro_2"/>
</dbReference>
<dbReference type="Gene3D" id="2.70.98.10">
    <property type="match status" value="1"/>
</dbReference>
<dbReference type="EMBL" id="CP134536">
    <property type="protein sequence ID" value="WNH11080.1"/>
    <property type="molecule type" value="Genomic_DNA"/>
</dbReference>
<evidence type="ECO:0000259" key="11">
    <source>
        <dbReference type="SMART" id="SM01038"/>
    </source>
</evidence>
<dbReference type="GO" id="GO:0016787">
    <property type="term" value="F:hydrolase activity"/>
    <property type="evidence" value="ECO:0007669"/>
    <property type="project" value="UniProtKB-KW"/>
</dbReference>
<organism evidence="12 13">
    <name type="scientific">Thalassobellus suaedae</name>
    <dbReference type="NCBI Taxonomy" id="3074124"/>
    <lineage>
        <taxon>Bacteria</taxon>
        <taxon>Pseudomonadati</taxon>
        <taxon>Bacteroidota</taxon>
        <taxon>Flavobacteriia</taxon>
        <taxon>Flavobacteriales</taxon>
        <taxon>Flavobacteriaceae</taxon>
        <taxon>Thalassobellus</taxon>
    </lineage>
</organism>
<feature type="domain" description="Beta galactosidase small chain/" evidence="11">
    <location>
        <begin position="760"/>
        <end position="1051"/>
    </location>
</feature>
<dbReference type="InterPro" id="IPR032312">
    <property type="entry name" value="LacZ_4"/>
</dbReference>
<dbReference type="PANTHER" id="PTHR46323:SF2">
    <property type="entry name" value="BETA-GALACTOSIDASE"/>
    <property type="match status" value="1"/>
</dbReference>
<dbReference type="Pfam" id="PF02929">
    <property type="entry name" value="Bgal_small_N"/>
    <property type="match status" value="1"/>
</dbReference>
<comment type="catalytic activity">
    <reaction evidence="1 10">
        <text>Hydrolysis of terminal non-reducing beta-D-galactose residues in beta-D-galactosides.</text>
        <dbReference type="EC" id="3.2.1.23"/>
    </reaction>
</comment>
<evidence type="ECO:0000256" key="1">
    <source>
        <dbReference type="ARBA" id="ARBA00001412"/>
    </source>
</evidence>